<dbReference type="EMBL" id="BAUW01000026">
    <property type="protein sequence ID" value="GAE45661.1"/>
    <property type="molecule type" value="Genomic_DNA"/>
</dbReference>
<keyword evidence="1" id="KW-0805">Transcription regulation</keyword>
<keyword evidence="7" id="KW-1185">Reference proteome</keyword>
<dbReference type="Pfam" id="PF13411">
    <property type="entry name" value="MerR_1"/>
    <property type="match status" value="1"/>
</dbReference>
<organism evidence="6 7">
    <name type="scientific">Mesobacillus boroniphilus JCM 21738</name>
    <dbReference type="NCBI Taxonomy" id="1294265"/>
    <lineage>
        <taxon>Bacteria</taxon>
        <taxon>Bacillati</taxon>
        <taxon>Bacillota</taxon>
        <taxon>Bacilli</taxon>
        <taxon>Bacillales</taxon>
        <taxon>Bacillaceae</taxon>
        <taxon>Mesobacillus</taxon>
    </lineage>
</organism>
<sequence>MYKVKEVAETTGVSVRTLHHYDRIGLLKPERVSSSGYRLYSDENLERLQQILVFKEMDFSLQEIKDIVNRPDFNRKENLKKHKELLLAKKKRLDEIIRTVEMTIDSIEGGYQMKNNDMFKGFDMKEIEEHQKKYSEEAKERYGKETVEKVEKRTIGYSPEDWGEIQKKTDEIYKRVIAGMDLGPEDPGVQRAVADWRQFITDHYYDCTLDIFRGLGDLYVDDPRFTKNIDKYQQGLAAFFKEAIHYYCDQQAK</sequence>
<dbReference type="PROSITE" id="PS50937">
    <property type="entry name" value="HTH_MERR_2"/>
    <property type="match status" value="1"/>
</dbReference>
<evidence type="ECO:0000256" key="1">
    <source>
        <dbReference type="ARBA" id="ARBA00023015"/>
    </source>
</evidence>
<dbReference type="Proteomes" id="UP000018949">
    <property type="component" value="Unassembled WGS sequence"/>
</dbReference>
<keyword evidence="2" id="KW-0238">DNA-binding</keyword>
<feature type="domain" description="HTH merR-type" evidence="5">
    <location>
        <begin position="1"/>
        <end position="70"/>
    </location>
</feature>
<dbReference type="InterPro" id="IPR000551">
    <property type="entry name" value="MerR-type_HTH_dom"/>
</dbReference>
<dbReference type="SUPFAM" id="SSF89082">
    <property type="entry name" value="Antibiotic binding domain of TipA-like multidrug resistance regulators"/>
    <property type="match status" value="1"/>
</dbReference>
<protein>
    <submittedName>
        <fullName evidence="6">Positive regulation of multidrug-efflux transporter</fullName>
    </submittedName>
</protein>
<dbReference type="GO" id="GO:0003700">
    <property type="term" value="F:DNA-binding transcription factor activity"/>
    <property type="evidence" value="ECO:0007669"/>
    <property type="project" value="InterPro"/>
</dbReference>
<gene>
    <name evidence="6" type="ORF">JCM21738_2489</name>
</gene>
<dbReference type="InterPro" id="IPR047057">
    <property type="entry name" value="MerR_fam"/>
</dbReference>
<evidence type="ECO:0000256" key="2">
    <source>
        <dbReference type="ARBA" id="ARBA00023125"/>
    </source>
</evidence>
<evidence type="ECO:0000313" key="7">
    <source>
        <dbReference type="Proteomes" id="UP000018949"/>
    </source>
</evidence>
<evidence type="ECO:0000313" key="6">
    <source>
        <dbReference type="EMBL" id="GAE45661.1"/>
    </source>
</evidence>
<reference evidence="6 7" key="1">
    <citation type="submission" date="2013-12" db="EMBL/GenBank/DDBJ databases">
        <title>NBRP : Genome information of microbial organism related human and environment.</title>
        <authorList>
            <person name="Hattori M."/>
            <person name="Oshima K."/>
            <person name="Inaba H."/>
            <person name="Suda W."/>
            <person name="Sakamoto M."/>
            <person name="Iino T."/>
            <person name="Kitahara M."/>
            <person name="Oshida Y."/>
            <person name="Iida T."/>
            <person name="Kudo T."/>
            <person name="Itoh T."/>
            <person name="Ahmed I."/>
            <person name="Ohkuma M."/>
        </authorList>
    </citation>
    <scope>NUCLEOTIDE SEQUENCE [LARGE SCALE GENOMIC DNA]</scope>
    <source>
        <strain evidence="6 7">JCM 21738</strain>
    </source>
</reference>
<dbReference type="RefSeq" id="WP_023614033.1">
    <property type="nucleotide sequence ID" value="NZ_BAUW01000026.1"/>
</dbReference>
<dbReference type="CDD" id="cd01106">
    <property type="entry name" value="HTH_TipAL-Mta"/>
    <property type="match status" value="1"/>
</dbReference>
<dbReference type="InterPro" id="IPR036244">
    <property type="entry name" value="TipA-like_antibiotic-bd"/>
</dbReference>
<keyword evidence="3" id="KW-0010">Activator</keyword>
<dbReference type="InterPro" id="IPR009061">
    <property type="entry name" value="DNA-bd_dom_put_sf"/>
</dbReference>
<dbReference type="SUPFAM" id="SSF46955">
    <property type="entry name" value="Putative DNA-binding domain"/>
    <property type="match status" value="1"/>
</dbReference>
<accession>W4RMW6</accession>
<dbReference type="Gene3D" id="1.10.1660.10">
    <property type="match status" value="1"/>
</dbReference>
<name>W4RMW6_9BACI</name>
<evidence type="ECO:0000256" key="3">
    <source>
        <dbReference type="ARBA" id="ARBA00023159"/>
    </source>
</evidence>
<dbReference type="PANTHER" id="PTHR30204:SF90">
    <property type="entry name" value="HTH-TYPE TRANSCRIPTIONAL ACTIVATOR MTA"/>
    <property type="match status" value="1"/>
</dbReference>
<comment type="caution">
    <text evidence="6">The sequence shown here is derived from an EMBL/GenBank/DDBJ whole genome shotgun (WGS) entry which is preliminary data.</text>
</comment>
<dbReference type="GO" id="GO:0003677">
    <property type="term" value="F:DNA binding"/>
    <property type="evidence" value="ECO:0007669"/>
    <property type="project" value="UniProtKB-KW"/>
</dbReference>
<dbReference type="Gene3D" id="1.10.490.50">
    <property type="entry name" value="Antibiotic binding domain of TipA-like multidrug resistance regulators"/>
    <property type="match status" value="1"/>
</dbReference>
<evidence type="ECO:0000259" key="5">
    <source>
        <dbReference type="PROSITE" id="PS50937"/>
    </source>
</evidence>
<keyword evidence="4" id="KW-0804">Transcription</keyword>
<dbReference type="PANTHER" id="PTHR30204">
    <property type="entry name" value="REDOX-CYCLING DRUG-SENSING TRANSCRIPTIONAL ACTIVATOR SOXR"/>
    <property type="match status" value="1"/>
</dbReference>
<dbReference type="InterPro" id="IPR012925">
    <property type="entry name" value="TipAS_dom"/>
</dbReference>
<dbReference type="AlphaFoldDB" id="W4RMW6"/>
<dbReference type="Pfam" id="PF07739">
    <property type="entry name" value="TipAS"/>
    <property type="match status" value="1"/>
</dbReference>
<dbReference type="eggNOG" id="COG0789">
    <property type="taxonomic scope" value="Bacteria"/>
</dbReference>
<dbReference type="PRINTS" id="PR00040">
    <property type="entry name" value="HTHMERR"/>
</dbReference>
<evidence type="ECO:0000256" key="4">
    <source>
        <dbReference type="ARBA" id="ARBA00023163"/>
    </source>
</evidence>
<proteinExistence type="predicted"/>
<dbReference type="SMART" id="SM00422">
    <property type="entry name" value="HTH_MERR"/>
    <property type="match status" value="1"/>
</dbReference>